<dbReference type="PANTHER" id="PTHR11252:SF0">
    <property type="entry name" value="POLYRIBONUCLEOTIDE NUCLEOTIDYLTRANSFERASE 1, MITOCHONDRIAL"/>
    <property type="match status" value="1"/>
</dbReference>
<keyword evidence="4 5" id="KW-0694">RNA-binding</keyword>
<dbReference type="Pfam" id="PF03725">
    <property type="entry name" value="RNase_PH_C"/>
    <property type="match status" value="1"/>
</dbReference>
<dbReference type="InterPro" id="IPR004088">
    <property type="entry name" value="KH_dom_type_1"/>
</dbReference>
<feature type="compositionally biased region" description="Low complexity" evidence="6">
    <location>
        <begin position="724"/>
        <end position="733"/>
    </location>
</feature>
<accession>A0A1G1V288</accession>
<dbReference type="SUPFAM" id="SSF55666">
    <property type="entry name" value="Ribonuclease PH domain 2-like"/>
    <property type="match status" value="2"/>
</dbReference>
<dbReference type="FunFam" id="3.30.1370.10:FF:000001">
    <property type="entry name" value="Polyribonucleotide nucleotidyltransferase"/>
    <property type="match status" value="1"/>
</dbReference>
<feature type="domain" description="S1 motif" evidence="7">
    <location>
        <begin position="618"/>
        <end position="686"/>
    </location>
</feature>
<dbReference type="HAMAP" id="MF_01595">
    <property type="entry name" value="PNPase"/>
    <property type="match status" value="1"/>
</dbReference>
<dbReference type="AlphaFoldDB" id="A0A1G1V288"/>
<protein>
    <recommendedName>
        <fullName evidence="5">Polyribonucleotide nucleotidyltransferase</fullName>
        <ecNumber evidence="5">2.7.7.8</ecNumber>
    </recommendedName>
    <alternativeName>
        <fullName evidence="5">Polynucleotide phosphorylase</fullName>
        <shortName evidence="5">PNPase</shortName>
    </alternativeName>
</protein>
<dbReference type="NCBIfam" id="TIGR03591">
    <property type="entry name" value="polynuc_phos"/>
    <property type="match status" value="1"/>
</dbReference>
<keyword evidence="5" id="KW-0460">Magnesium</keyword>
<dbReference type="InterPro" id="IPR012162">
    <property type="entry name" value="PNPase"/>
</dbReference>
<dbReference type="InterPro" id="IPR020568">
    <property type="entry name" value="Ribosomal_Su5_D2-typ_SF"/>
</dbReference>
<sequence>MSDRKIITQEIRIGDKVVTLEHGRFAEQANSAIVARLGDTMVFASVVSSQNDTNLDYFPLTVDYTMRLYAGGRIKGSRWVKREGRPSDEEILTSRLIDRSIRPLFPKSYKKEVQVITMVLSVDGENDPAVLSMVAVSAALATSSIPWKGPVGSLRIGEKDGIYFANPTDSELTFSDMDLVMTANKESIFMIEAGAQQVPEEKILGALDFGFNEAQSIIGGIEELTKKAGKKKDEFTQTEDEELIDLVYKKYGDQILEFARVNAVKEGGSRDTELIDAVTKEVGVEKTPLIAGAVEKVMKKKIREQILSGTRLDGRKHDQIRPLSAEVGILPRTHGSAVFARGQTQVVTVATLGSPRMSQLLETAEGEETKHYIHHYNFPPYSTGETGRVGAPGRREIGHGALAERALIPVIPSEEEFPYTIHLVSEVMSSNGSTSMASTCGSTLSLMDAGVPLKAPISGIAMGLVIEGENVAILSDIMGIEDGNGDMDFKVTGSKEGVTAIQLDVKTSALTLPILERALKQAREGRIQILEVMTAAIDQPRGSISQYAPKVVLVRIPVEKIGEVIGPGGRVIKKIMVETGTQLDVEDDGSVTITGVDPEGVAHAREWVEGLVKDVQPGEIYEGEVVRIQPFGAFVQVLPGKDGLVHVSDMAEGFVQNPEDVVSIGDKVQVRVKEVDNLGRINLSMRMDPATDKPREERGGRGRDDSPRSRFGPPRREAGEVGRRSFGPRRGPSVFDDRRGGSARGRGDDRGPRRPAGPRRERSEGERGSRQEGGVGGPHFPASRLVPSKRRF</sequence>
<dbReference type="PANTHER" id="PTHR11252">
    <property type="entry name" value="POLYRIBONUCLEOTIDE NUCLEOTIDYLTRANSFERASE"/>
    <property type="match status" value="1"/>
</dbReference>
<dbReference type="GO" id="GO:0000175">
    <property type="term" value="F:3'-5'-RNA exonuclease activity"/>
    <property type="evidence" value="ECO:0007669"/>
    <property type="project" value="TreeGrafter"/>
</dbReference>
<dbReference type="PROSITE" id="PS50126">
    <property type="entry name" value="S1"/>
    <property type="match status" value="1"/>
</dbReference>
<dbReference type="InterPro" id="IPR003029">
    <property type="entry name" value="S1_domain"/>
</dbReference>
<dbReference type="SUPFAM" id="SSF46915">
    <property type="entry name" value="Polynucleotide phosphorylase/guanosine pentaphosphate synthase (PNPase/GPSI), domain 3"/>
    <property type="match status" value="1"/>
</dbReference>
<feature type="binding site" evidence="5">
    <location>
        <position position="488"/>
    </location>
    <ligand>
        <name>Mg(2+)</name>
        <dbReference type="ChEBI" id="CHEBI:18420"/>
    </ligand>
</feature>
<dbReference type="GO" id="GO:0006396">
    <property type="term" value="P:RNA processing"/>
    <property type="evidence" value="ECO:0007669"/>
    <property type="project" value="InterPro"/>
</dbReference>
<dbReference type="EC" id="2.7.7.8" evidence="5"/>
<gene>
    <name evidence="5" type="primary">pnp</name>
    <name evidence="8" type="ORF">A2782_04375</name>
</gene>
<dbReference type="CDD" id="cd11364">
    <property type="entry name" value="RNase_PH_PNPase_2"/>
    <property type="match status" value="1"/>
</dbReference>
<keyword evidence="2 5" id="KW-0808">Transferase</keyword>
<feature type="compositionally biased region" description="Basic and acidic residues" evidence="6">
    <location>
        <begin position="735"/>
        <end position="770"/>
    </location>
</feature>
<dbReference type="SUPFAM" id="SSF54791">
    <property type="entry name" value="Eukaryotic type KH-domain (KH-domain type I)"/>
    <property type="match status" value="1"/>
</dbReference>
<feature type="region of interest" description="Disordered" evidence="6">
    <location>
        <begin position="683"/>
        <end position="792"/>
    </location>
</feature>
<dbReference type="InterPro" id="IPR001247">
    <property type="entry name" value="ExoRNase_PH_dom1"/>
</dbReference>
<evidence type="ECO:0000256" key="4">
    <source>
        <dbReference type="ARBA" id="ARBA00022884"/>
    </source>
</evidence>
<dbReference type="PROSITE" id="PS50084">
    <property type="entry name" value="KH_TYPE_1"/>
    <property type="match status" value="1"/>
</dbReference>
<feature type="binding site" evidence="5">
    <location>
        <position position="482"/>
    </location>
    <ligand>
        <name>Mg(2+)</name>
        <dbReference type="ChEBI" id="CHEBI:18420"/>
    </ligand>
</feature>
<dbReference type="Pfam" id="PF00013">
    <property type="entry name" value="KH_1"/>
    <property type="match status" value="1"/>
</dbReference>
<dbReference type="PIRSF" id="PIRSF005499">
    <property type="entry name" value="PNPase"/>
    <property type="match status" value="1"/>
</dbReference>
<dbReference type="InterPro" id="IPR004087">
    <property type="entry name" value="KH_dom"/>
</dbReference>
<comment type="caution">
    <text evidence="8">The sequence shown here is derived from an EMBL/GenBank/DDBJ whole genome shotgun (WGS) entry which is preliminary data.</text>
</comment>
<dbReference type="STRING" id="1797513.A2782_04375"/>
<dbReference type="GO" id="GO:0003729">
    <property type="term" value="F:mRNA binding"/>
    <property type="evidence" value="ECO:0007669"/>
    <property type="project" value="UniProtKB-ARBA"/>
</dbReference>
<dbReference type="Pfam" id="PF01138">
    <property type="entry name" value="RNase_PH"/>
    <property type="match status" value="2"/>
</dbReference>
<keyword evidence="5" id="KW-0963">Cytoplasm</keyword>
<comment type="similarity">
    <text evidence="1 5">Belongs to the polyribonucleotide nucleotidyltransferase family.</text>
</comment>
<comment type="function">
    <text evidence="5">Involved in mRNA degradation. Catalyzes the phosphorolysis of single-stranded polyribonucleotides processively in the 3'- to 5'-direction.</text>
</comment>
<comment type="subcellular location">
    <subcellularLocation>
        <location evidence="5">Cytoplasm</location>
    </subcellularLocation>
</comment>
<dbReference type="CDD" id="cd04472">
    <property type="entry name" value="S1_PNPase"/>
    <property type="match status" value="1"/>
</dbReference>
<dbReference type="Pfam" id="PF00575">
    <property type="entry name" value="S1"/>
    <property type="match status" value="1"/>
</dbReference>
<dbReference type="Gene3D" id="3.30.1370.10">
    <property type="entry name" value="K Homology domain, type 1"/>
    <property type="match status" value="1"/>
</dbReference>
<dbReference type="SMART" id="SM00322">
    <property type="entry name" value="KH"/>
    <property type="match status" value="1"/>
</dbReference>
<dbReference type="GO" id="GO:0004654">
    <property type="term" value="F:polyribonucleotide nucleotidyltransferase activity"/>
    <property type="evidence" value="ECO:0007669"/>
    <property type="project" value="UniProtKB-UniRule"/>
</dbReference>
<dbReference type="FunFam" id="2.40.50.140:FF:000051">
    <property type="entry name" value="RNA-binding transcriptional accessory protein"/>
    <property type="match status" value="1"/>
</dbReference>
<comment type="catalytic activity">
    <reaction evidence="5">
        <text>RNA(n+1) + phosphate = RNA(n) + a ribonucleoside 5'-diphosphate</text>
        <dbReference type="Rhea" id="RHEA:22096"/>
        <dbReference type="Rhea" id="RHEA-COMP:14527"/>
        <dbReference type="Rhea" id="RHEA-COMP:17342"/>
        <dbReference type="ChEBI" id="CHEBI:43474"/>
        <dbReference type="ChEBI" id="CHEBI:57930"/>
        <dbReference type="ChEBI" id="CHEBI:140395"/>
        <dbReference type="EC" id="2.7.7.8"/>
    </reaction>
</comment>
<dbReference type="FunFam" id="3.30.230.70:FF:000001">
    <property type="entry name" value="Polyribonucleotide nucleotidyltransferase"/>
    <property type="match status" value="1"/>
</dbReference>
<dbReference type="InterPro" id="IPR027408">
    <property type="entry name" value="PNPase/RNase_PH_dom_sf"/>
</dbReference>
<dbReference type="Gene3D" id="2.40.50.140">
    <property type="entry name" value="Nucleic acid-binding proteins"/>
    <property type="match status" value="1"/>
</dbReference>
<feature type="compositionally biased region" description="Basic and acidic residues" evidence="6">
    <location>
        <begin position="689"/>
        <end position="723"/>
    </location>
</feature>
<comment type="cofactor">
    <cofactor evidence="5">
        <name>Mg(2+)</name>
        <dbReference type="ChEBI" id="CHEBI:18420"/>
    </cofactor>
</comment>
<dbReference type="GO" id="GO:0005829">
    <property type="term" value="C:cytosol"/>
    <property type="evidence" value="ECO:0007669"/>
    <property type="project" value="TreeGrafter"/>
</dbReference>
<evidence type="ECO:0000256" key="6">
    <source>
        <dbReference type="SAM" id="MobiDB-lite"/>
    </source>
</evidence>
<dbReference type="GO" id="GO:0000287">
    <property type="term" value="F:magnesium ion binding"/>
    <property type="evidence" value="ECO:0007669"/>
    <property type="project" value="UniProtKB-UniRule"/>
</dbReference>
<evidence type="ECO:0000256" key="3">
    <source>
        <dbReference type="ARBA" id="ARBA00022695"/>
    </source>
</evidence>
<dbReference type="EMBL" id="MHBW01000009">
    <property type="protein sequence ID" value="OGY09493.1"/>
    <property type="molecule type" value="Genomic_DNA"/>
</dbReference>
<dbReference type="Gene3D" id="3.30.230.70">
    <property type="entry name" value="GHMP Kinase, N-terminal domain"/>
    <property type="match status" value="2"/>
</dbReference>
<proteinExistence type="inferred from homology"/>
<dbReference type="Proteomes" id="UP000177967">
    <property type="component" value="Unassembled WGS sequence"/>
</dbReference>
<dbReference type="InterPro" id="IPR012340">
    <property type="entry name" value="NA-bd_OB-fold"/>
</dbReference>
<dbReference type="SUPFAM" id="SSF50249">
    <property type="entry name" value="Nucleic acid-binding proteins"/>
    <property type="match status" value="1"/>
</dbReference>
<dbReference type="InterPro" id="IPR036345">
    <property type="entry name" value="ExoRNase_PH_dom2_sf"/>
</dbReference>
<evidence type="ECO:0000256" key="5">
    <source>
        <dbReference type="HAMAP-Rule" id="MF_01595"/>
    </source>
</evidence>
<evidence type="ECO:0000313" key="8">
    <source>
        <dbReference type="EMBL" id="OGY09493.1"/>
    </source>
</evidence>
<evidence type="ECO:0000256" key="1">
    <source>
        <dbReference type="ARBA" id="ARBA00007404"/>
    </source>
</evidence>
<reference evidence="8 9" key="1">
    <citation type="journal article" date="2016" name="Nat. Commun.">
        <title>Thousands of microbial genomes shed light on interconnected biogeochemical processes in an aquifer system.</title>
        <authorList>
            <person name="Anantharaman K."/>
            <person name="Brown C.T."/>
            <person name="Hug L.A."/>
            <person name="Sharon I."/>
            <person name="Castelle C.J."/>
            <person name="Probst A.J."/>
            <person name="Thomas B.C."/>
            <person name="Singh A."/>
            <person name="Wilkins M.J."/>
            <person name="Karaoz U."/>
            <person name="Brodie E.L."/>
            <person name="Williams K.H."/>
            <person name="Hubbard S.S."/>
            <person name="Banfield J.F."/>
        </authorList>
    </citation>
    <scope>NUCLEOTIDE SEQUENCE [LARGE SCALE GENOMIC DNA]</scope>
</reference>
<evidence type="ECO:0000259" key="7">
    <source>
        <dbReference type="PROSITE" id="PS50126"/>
    </source>
</evidence>
<dbReference type="NCBIfam" id="NF008805">
    <property type="entry name" value="PRK11824.1"/>
    <property type="match status" value="1"/>
</dbReference>
<keyword evidence="3 5" id="KW-0548">Nucleotidyltransferase</keyword>
<dbReference type="SMART" id="SM00316">
    <property type="entry name" value="S1"/>
    <property type="match status" value="1"/>
</dbReference>
<evidence type="ECO:0000313" key="9">
    <source>
        <dbReference type="Proteomes" id="UP000177967"/>
    </source>
</evidence>
<dbReference type="GO" id="GO:0006402">
    <property type="term" value="P:mRNA catabolic process"/>
    <property type="evidence" value="ECO:0007669"/>
    <property type="project" value="UniProtKB-UniRule"/>
</dbReference>
<dbReference type="InterPro" id="IPR036456">
    <property type="entry name" value="PNPase_PH_RNA-bd_sf"/>
</dbReference>
<dbReference type="InterPro" id="IPR015847">
    <property type="entry name" value="ExoRNase_PH_dom2"/>
</dbReference>
<dbReference type="CDD" id="cd02393">
    <property type="entry name" value="KH-I_PNPase"/>
    <property type="match status" value="1"/>
</dbReference>
<evidence type="ECO:0000256" key="2">
    <source>
        <dbReference type="ARBA" id="ARBA00022679"/>
    </source>
</evidence>
<keyword evidence="5" id="KW-0479">Metal-binding</keyword>
<name>A0A1G1V288_9BACT</name>
<organism evidence="8 9">
    <name type="scientific">Candidatus Blackburnbacteria bacterium RIFCSPHIGHO2_01_FULL_43_15b</name>
    <dbReference type="NCBI Taxonomy" id="1797513"/>
    <lineage>
        <taxon>Bacteria</taxon>
        <taxon>Candidatus Blackburniibacteriota</taxon>
    </lineage>
</organism>
<dbReference type="SUPFAM" id="SSF54211">
    <property type="entry name" value="Ribosomal protein S5 domain 2-like"/>
    <property type="match status" value="2"/>
</dbReference>
<dbReference type="InterPro" id="IPR036612">
    <property type="entry name" value="KH_dom_type_1_sf"/>
</dbReference>